<proteinExistence type="predicted"/>
<gene>
    <name evidence="1" type="ORF">NC799_10820</name>
</gene>
<dbReference type="EMBL" id="JAMQKC010000008">
    <property type="protein sequence ID" value="MDC3417387.1"/>
    <property type="molecule type" value="Genomic_DNA"/>
</dbReference>
<accession>A0A9X3WD38</accession>
<sequence>MTKIRFKDLNVKEITNSSGIFSGDNLQVKWTHHKKTSEGFGSVGGEKNEINGCQNVSIKINRSKETNQYFRKEG</sequence>
<evidence type="ECO:0000313" key="2">
    <source>
        <dbReference type="Proteomes" id="UP001145069"/>
    </source>
</evidence>
<reference evidence="1" key="1">
    <citation type="submission" date="2022-06" db="EMBL/GenBank/DDBJ databases">
        <title>Aquibacillus sp. a new bacterium isolated from soil saline samples.</title>
        <authorList>
            <person name="Galisteo C."/>
            <person name="De La Haba R."/>
            <person name="Sanchez-Porro C."/>
            <person name="Ventosa A."/>
        </authorList>
    </citation>
    <scope>NUCLEOTIDE SEQUENCE</scope>
    <source>
        <strain evidence="1">3ASR75-54</strain>
    </source>
</reference>
<protein>
    <submittedName>
        <fullName evidence="1">Uncharacterized protein</fullName>
    </submittedName>
</protein>
<evidence type="ECO:0000313" key="1">
    <source>
        <dbReference type="EMBL" id="MDC3417387.1"/>
    </source>
</evidence>
<organism evidence="1 2">
    <name type="scientific">Aquibacillus salsiterrae</name>
    <dbReference type="NCBI Taxonomy" id="2950439"/>
    <lineage>
        <taxon>Bacteria</taxon>
        <taxon>Bacillati</taxon>
        <taxon>Bacillota</taxon>
        <taxon>Bacilli</taxon>
        <taxon>Bacillales</taxon>
        <taxon>Bacillaceae</taxon>
        <taxon>Aquibacillus</taxon>
    </lineage>
</organism>
<dbReference type="AlphaFoldDB" id="A0A9X3WD38"/>
<keyword evidence="2" id="KW-1185">Reference proteome</keyword>
<dbReference type="Proteomes" id="UP001145069">
    <property type="component" value="Unassembled WGS sequence"/>
</dbReference>
<dbReference type="RefSeq" id="WP_272446453.1">
    <property type="nucleotide sequence ID" value="NZ_JAMQKC010000008.1"/>
</dbReference>
<comment type="caution">
    <text evidence="1">The sequence shown here is derived from an EMBL/GenBank/DDBJ whole genome shotgun (WGS) entry which is preliminary data.</text>
</comment>
<name>A0A9X3WD38_9BACI</name>